<name>A0A7J8PVF3_GOSRA</name>
<accession>A0A7J8PVF3</accession>
<dbReference type="AlphaFoldDB" id="A0A7J8PVF3"/>
<dbReference type="EMBL" id="JABEZZ010000008">
    <property type="protein sequence ID" value="MBA0593279.1"/>
    <property type="molecule type" value="Genomic_DNA"/>
</dbReference>
<evidence type="ECO:0000313" key="2">
    <source>
        <dbReference type="EMBL" id="MBA0593279.1"/>
    </source>
</evidence>
<proteinExistence type="predicted"/>
<gene>
    <name evidence="2" type="ORF">Gorai_010232</name>
</gene>
<feature type="region of interest" description="Disordered" evidence="1">
    <location>
        <begin position="1"/>
        <end position="50"/>
    </location>
</feature>
<sequence length="50" mass="5699">MLIGPHLPPLMGGFSGPRTNSGIEELRQAKSRQRLSYAKRKDDKEYQVLQ</sequence>
<comment type="caution">
    <text evidence="2">The sequence shown here is derived from an EMBL/GenBank/DDBJ whole genome shotgun (WGS) entry which is preliminary data.</text>
</comment>
<protein>
    <submittedName>
        <fullName evidence="2">Uncharacterized protein</fullName>
    </submittedName>
</protein>
<evidence type="ECO:0000313" key="3">
    <source>
        <dbReference type="Proteomes" id="UP000593578"/>
    </source>
</evidence>
<evidence type="ECO:0000256" key="1">
    <source>
        <dbReference type="SAM" id="MobiDB-lite"/>
    </source>
</evidence>
<dbReference type="Proteomes" id="UP000593578">
    <property type="component" value="Unassembled WGS sequence"/>
</dbReference>
<organism evidence="2 3">
    <name type="scientific">Gossypium raimondii</name>
    <name type="common">Peruvian cotton</name>
    <name type="synonym">Gossypium klotzschianum subsp. raimondii</name>
    <dbReference type="NCBI Taxonomy" id="29730"/>
    <lineage>
        <taxon>Eukaryota</taxon>
        <taxon>Viridiplantae</taxon>
        <taxon>Streptophyta</taxon>
        <taxon>Embryophyta</taxon>
        <taxon>Tracheophyta</taxon>
        <taxon>Spermatophyta</taxon>
        <taxon>Magnoliopsida</taxon>
        <taxon>eudicotyledons</taxon>
        <taxon>Gunneridae</taxon>
        <taxon>Pentapetalae</taxon>
        <taxon>rosids</taxon>
        <taxon>malvids</taxon>
        <taxon>Malvales</taxon>
        <taxon>Malvaceae</taxon>
        <taxon>Malvoideae</taxon>
        <taxon>Gossypium</taxon>
    </lineage>
</organism>
<reference evidence="2 3" key="1">
    <citation type="journal article" date="2019" name="Genome Biol. Evol.">
        <title>Insights into the evolution of the New World diploid cottons (Gossypium, subgenus Houzingenia) based on genome sequencing.</title>
        <authorList>
            <person name="Grover C.E."/>
            <person name="Arick M.A. 2nd"/>
            <person name="Thrash A."/>
            <person name="Conover J.L."/>
            <person name="Sanders W.S."/>
            <person name="Peterson D.G."/>
            <person name="Frelichowski J.E."/>
            <person name="Scheffler J.A."/>
            <person name="Scheffler B.E."/>
            <person name="Wendel J.F."/>
        </authorList>
    </citation>
    <scope>NUCLEOTIDE SEQUENCE [LARGE SCALE GENOMIC DNA]</scope>
    <source>
        <strain evidence="2">8</strain>
        <tissue evidence="2">Leaf</tissue>
    </source>
</reference>
<feature type="compositionally biased region" description="Basic and acidic residues" evidence="1">
    <location>
        <begin position="39"/>
        <end position="50"/>
    </location>
</feature>